<evidence type="ECO:0000259" key="2">
    <source>
        <dbReference type="Pfam" id="PF01458"/>
    </source>
</evidence>
<dbReference type="Pfam" id="PF19295">
    <property type="entry name" value="SufBD_N"/>
    <property type="match status" value="1"/>
</dbReference>
<dbReference type="OrthoDB" id="9768262at2"/>
<organism evidence="4 5">
    <name type="scientific">Azobacteroides pseudotrichonymphae genomovar. CFP2</name>
    <dbReference type="NCBI Taxonomy" id="511995"/>
    <lineage>
        <taxon>Bacteria</taxon>
        <taxon>Pseudomonadati</taxon>
        <taxon>Bacteroidota</taxon>
        <taxon>Bacteroidia</taxon>
        <taxon>Bacteroidales</taxon>
        <taxon>Candidatus Azobacteroides</taxon>
    </lineage>
</organism>
<keyword evidence="5" id="KW-1185">Reference proteome</keyword>
<gene>
    <name evidence="4" type="ordered locus">CFPG_639</name>
</gene>
<proteinExistence type="inferred from homology"/>
<feature type="domain" description="SUF system FeS cluster assembly SufBD core" evidence="2">
    <location>
        <begin position="184"/>
        <end position="412"/>
    </location>
</feature>
<name>B6YRT0_AZOPC</name>
<dbReference type="NCBIfam" id="TIGR01981">
    <property type="entry name" value="sufD"/>
    <property type="match status" value="1"/>
</dbReference>
<dbReference type="RefSeq" id="WP_012573662.1">
    <property type="nucleotide sequence ID" value="NC_011565.1"/>
</dbReference>
<evidence type="ECO:0000259" key="3">
    <source>
        <dbReference type="Pfam" id="PF19295"/>
    </source>
</evidence>
<dbReference type="InterPro" id="IPR055346">
    <property type="entry name" value="Fe-S_cluster_assembly_SufBD"/>
</dbReference>
<reference evidence="5" key="1">
    <citation type="journal article" date="2008" name="Science">
        <title>Genome of an endosymbiont coupling N2 fixation to cellulolysis within RT protist cells in termite gut.</title>
        <authorList>
            <person name="Hongoh Y."/>
            <person name="Sharma V.K."/>
            <person name="Prakash T."/>
            <person name="Noda S."/>
            <person name="Toh H."/>
            <person name="Taylor T.D."/>
            <person name="Kudo T."/>
            <person name="Sakaki Y."/>
            <person name="Toyoda A."/>
            <person name="Hattori M."/>
            <person name="Ohkuma M."/>
        </authorList>
    </citation>
    <scope>NUCLEOTIDE SEQUENCE [LARGE SCALE GENOMIC DNA]</scope>
</reference>
<dbReference type="Proteomes" id="UP000000723">
    <property type="component" value="Chromosome"/>
</dbReference>
<evidence type="ECO:0000256" key="1">
    <source>
        <dbReference type="ARBA" id="ARBA00043967"/>
    </source>
</evidence>
<evidence type="ECO:0000313" key="4">
    <source>
        <dbReference type="EMBL" id="BAG83902.1"/>
    </source>
</evidence>
<dbReference type="HOGENOM" id="CLU_026231_5_2_10"/>
<dbReference type="AlphaFoldDB" id="B6YRT0"/>
<protein>
    <submittedName>
        <fullName evidence="4">Fe-S cluster assembly protein SufD</fullName>
    </submittedName>
</protein>
<sequence>MRRYIDFFKTQKVTIEKFCNSLLNSHREKALENFQHLGFPPNVEDHRCTNIDVATLLKENSRLYLDLSGKKINPNTTLYYNVPQLISCIQHFVINGYFLEHERKKNEDKQKLPECFFSGSLNTFAKQYPDIFLKYYNRQSSFQGDGLSAFNTMFIQDGYVLYIPKNVIVKTPIQLTNILNSKVDLMVNRRNLIILEQNAQAKLLICDHTTNENPTSAFVQITEIYLEERSVLDFYELEESSKKTIRLTHNFVCQKESSKLVIDTITLRNGITQNNYTIDLKKENAETYIYGVAIADEKQKIDNCTLIYHNAPKCYSNELFKYVLDEESIGAFVGKIVVSPNAYKTKAYQSNRSILGSNTCQMHSKPQLEIYTDDVKCSHGMSIGHLDETALFYMRSRGIPDNEARFLLKTAFVSDILGGISIKGLKKRLQLLVEKRFKERLIKCQRCTH</sequence>
<evidence type="ECO:0000313" key="5">
    <source>
        <dbReference type="Proteomes" id="UP000000723"/>
    </source>
</evidence>
<dbReference type="InterPro" id="IPR045595">
    <property type="entry name" value="SufBD_N"/>
</dbReference>
<dbReference type="InterPro" id="IPR000825">
    <property type="entry name" value="SUF_FeS_clus_asmbl_SufBD_core"/>
</dbReference>
<accession>B6YRT0</accession>
<dbReference type="EMBL" id="AP010656">
    <property type="protein sequence ID" value="BAG83902.1"/>
    <property type="molecule type" value="Genomic_DNA"/>
</dbReference>
<dbReference type="KEGG" id="aps:CFPG_639"/>
<dbReference type="STRING" id="511995.CFPG_639"/>
<dbReference type="InterPro" id="IPR011542">
    <property type="entry name" value="SUF_FeS_clus_asmbl_SufD"/>
</dbReference>
<dbReference type="SUPFAM" id="SSF101960">
    <property type="entry name" value="Stabilizer of iron transporter SufD"/>
    <property type="match status" value="1"/>
</dbReference>
<comment type="similarity">
    <text evidence="1">Belongs to the iron-sulfur cluster assembly SufBD family.</text>
</comment>
<feature type="domain" description="SUF system FeS cluster assembly SufBD N-terminal" evidence="3">
    <location>
        <begin position="2"/>
        <end position="175"/>
    </location>
</feature>
<dbReference type="PANTHER" id="PTHR43575">
    <property type="entry name" value="PROTEIN ABCI7, CHLOROPLASTIC"/>
    <property type="match status" value="1"/>
</dbReference>
<dbReference type="Pfam" id="PF01458">
    <property type="entry name" value="SUFBD_core"/>
    <property type="match status" value="1"/>
</dbReference>
<dbReference type="InterPro" id="IPR037284">
    <property type="entry name" value="SUF_FeS_clus_asmbl_SufBD_sf"/>
</dbReference>
<dbReference type="PANTHER" id="PTHR43575:SF1">
    <property type="entry name" value="PROTEIN ABCI7, CHLOROPLASTIC"/>
    <property type="match status" value="1"/>
</dbReference>
<dbReference type="eggNOG" id="COG0719">
    <property type="taxonomic scope" value="Bacteria"/>
</dbReference>
<dbReference type="GO" id="GO:0016226">
    <property type="term" value="P:iron-sulfur cluster assembly"/>
    <property type="evidence" value="ECO:0007669"/>
    <property type="project" value="InterPro"/>
</dbReference>